<protein>
    <recommendedName>
        <fullName evidence="1">UDP-glucose 6-dehydrogenase</fullName>
    </recommendedName>
</protein>
<dbReference type="Proteomes" id="UP000191094">
    <property type="component" value="Unassembled WGS sequence"/>
</dbReference>
<dbReference type="SUPFAM" id="SSF48179">
    <property type="entry name" value="6-phosphogluconate dehydrogenase C-terminal domain-like"/>
    <property type="match status" value="1"/>
</dbReference>
<accession>A0A1T0CF60</accession>
<reference evidence="4 5" key="1">
    <citation type="submission" date="2017-02" db="EMBL/GenBank/DDBJ databases">
        <title>Draft genome sequence of Moraxella lincolnii CCUG 9405T type strain.</title>
        <authorList>
            <person name="Salva-Serra F."/>
            <person name="Engstrom-Jakobsson H."/>
            <person name="Thorell K."/>
            <person name="Jaen-Luchoro D."/>
            <person name="Gonzales-Siles L."/>
            <person name="Karlsson R."/>
            <person name="Yazdan S."/>
            <person name="Boulund F."/>
            <person name="Johnning A."/>
            <person name="Engstrand L."/>
            <person name="Kristiansson E."/>
            <person name="Moore E."/>
        </authorList>
    </citation>
    <scope>NUCLEOTIDE SEQUENCE [LARGE SCALE GENOMIC DNA]</scope>
    <source>
        <strain evidence="4 5">CCUG 9405</strain>
    </source>
</reference>
<keyword evidence="2" id="KW-0560">Oxidoreductase</keyword>
<feature type="domain" description="UDP-glucose/GDP-mannose dehydrogenase C-terminal" evidence="3">
    <location>
        <begin position="345"/>
        <end position="458"/>
    </location>
</feature>
<organism evidence="4 5">
    <name type="scientific">Lwoffella lincolnii</name>
    <dbReference type="NCBI Taxonomy" id="90241"/>
    <lineage>
        <taxon>Bacteria</taxon>
        <taxon>Pseudomonadati</taxon>
        <taxon>Pseudomonadota</taxon>
        <taxon>Gammaproteobacteria</taxon>
        <taxon>Moraxellales</taxon>
        <taxon>Moraxellaceae</taxon>
        <taxon>Lwoffella</taxon>
    </lineage>
</organism>
<dbReference type="Pfam" id="PF00984">
    <property type="entry name" value="UDPG_MGDP_dh"/>
    <property type="match status" value="1"/>
</dbReference>
<gene>
    <name evidence="4" type="ORF">B0682_05300</name>
</gene>
<dbReference type="PANTHER" id="PTHR43750">
    <property type="entry name" value="UDP-GLUCOSE 6-DEHYDROGENASE TUAD"/>
    <property type="match status" value="1"/>
</dbReference>
<dbReference type="InterPro" id="IPR036220">
    <property type="entry name" value="UDP-Glc/GDP-Man_DH_C_sf"/>
</dbReference>
<evidence type="ECO:0000259" key="3">
    <source>
        <dbReference type="SMART" id="SM00984"/>
    </source>
</evidence>
<dbReference type="STRING" id="90241.B0682_05300"/>
<dbReference type="GO" id="GO:0051287">
    <property type="term" value="F:NAD binding"/>
    <property type="evidence" value="ECO:0007669"/>
    <property type="project" value="InterPro"/>
</dbReference>
<evidence type="ECO:0000313" key="4">
    <source>
        <dbReference type="EMBL" id="OOS20976.1"/>
    </source>
</evidence>
<evidence type="ECO:0000256" key="2">
    <source>
        <dbReference type="ARBA" id="ARBA00023002"/>
    </source>
</evidence>
<comment type="caution">
    <text evidence="4">The sequence shown here is derived from an EMBL/GenBank/DDBJ whole genome shotgun (WGS) entry which is preliminary data.</text>
</comment>
<dbReference type="AlphaFoldDB" id="A0A1T0CF60"/>
<dbReference type="InterPro" id="IPR014027">
    <property type="entry name" value="UDP-Glc/GDP-Man_DH_C"/>
</dbReference>
<dbReference type="GO" id="GO:0016616">
    <property type="term" value="F:oxidoreductase activity, acting on the CH-OH group of donors, NAD or NADP as acceptor"/>
    <property type="evidence" value="ECO:0007669"/>
    <property type="project" value="InterPro"/>
</dbReference>
<dbReference type="SMART" id="SM00984">
    <property type="entry name" value="UDPG_MGDP_dh_C"/>
    <property type="match status" value="1"/>
</dbReference>
<proteinExistence type="predicted"/>
<name>A0A1T0CF60_9GAMM</name>
<evidence type="ECO:0000256" key="1">
    <source>
        <dbReference type="ARBA" id="ARBA00015132"/>
    </source>
</evidence>
<evidence type="ECO:0000313" key="5">
    <source>
        <dbReference type="Proteomes" id="UP000191094"/>
    </source>
</evidence>
<dbReference type="InterPro" id="IPR008927">
    <property type="entry name" value="6-PGluconate_DH-like_C_sf"/>
</dbReference>
<dbReference type="PANTHER" id="PTHR43750:SF3">
    <property type="entry name" value="UDP-GLUCOSE 6-DEHYDROGENASE TUAD"/>
    <property type="match status" value="1"/>
</dbReference>
<dbReference type="RefSeq" id="WP_078307171.1">
    <property type="nucleotide sequence ID" value="NZ_MUYT01000006.1"/>
</dbReference>
<dbReference type="OrthoDB" id="9803238at2"/>
<dbReference type="InterPro" id="IPR014026">
    <property type="entry name" value="UDP-Glc/GDP-Man_DH_dimer"/>
</dbReference>
<dbReference type="EMBL" id="MUYT01000006">
    <property type="protein sequence ID" value="OOS20976.1"/>
    <property type="molecule type" value="Genomic_DNA"/>
</dbReference>
<dbReference type="Gene3D" id="3.40.50.720">
    <property type="entry name" value="NAD(P)-binding Rossmann-like Domain"/>
    <property type="match status" value="1"/>
</dbReference>
<dbReference type="SUPFAM" id="SSF52413">
    <property type="entry name" value="UDP-glucose/GDP-mannose dehydrogenase C-terminal domain"/>
    <property type="match status" value="1"/>
</dbReference>
<keyword evidence="5" id="KW-1185">Reference proteome</keyword>
<sequence>MTITTTKNMTNDILLGDDIDAVTTAVVLATFGHQVQIYSHKQRLQATLEKYSFEHQVMALWQLYVNKGCIELSQLPQKIHADDADISVWQNICQSKVEAIWWFVNDTIQANQQLVNQRKQAQHDAIDWTKNDWTDAMVTACNTSEHQSVAIVLSGKQPIGYFHQLSQQLHRPWVYYVPFVFLQDGQAYHSMLSPFLWLLGEKTPNSGQRVSSLTLLQNHAKQSEVADINTMEFARSGIMAMLATRVSYMNELSRLADAHKVDITRISHIMGLDSRIGASYLQAGWGFGGRTLPVEMQLIKQSFAQTHTDSQLITAVDAINEDQKELIFRKFWQYFDGLIDNKTVLIWGGSYKAGSGRTQNSAIHPLLRLLWSYDIQTLVYADKATEELRLTYLQSEQSQPNQPQSVKPKLTLLQHPYERINDAHALFVISWDNAQAVQVARINDVAIPVFDAKNCFSTSQVAQLVGDYVGMGR</sequence>
<dbReference type="Gene3D" id="1.20.5.100">
    <property type="entry name" value="Cytochrome c1, transmembrane anchor, C-terminal"/>
    <property type="match status" value="1"/>
</dbReference>